<evidence type="ECO:0000256" key="4">
    <source>
        <dbReference type="ARBA" id="ARBA00022833"/>
    </source>
</evidence>
<name>A0ABP4T460_9ACTN</name>
<dbReference type="Gene3D" id="3.40.50.720">
    <property type="entry name" value="NAD(P)-binding Rossmann-like Domain"/>
    <property type="match status" value="2"/>
</dbReference>
<dbReference type="InterPro" id="IPR011032">
    <property type="entry name" value="GroES-like_sf"/>
</dbReference>
<evidence type="ECO:0000256" key="5">
    <source>
        <dbReference type="ARBA" id="ARBA00023002"/>
    </source>
</evidence>
<dbReference type="InterPro" id="IPR000683">
    <property type="entry name" value="Gfo/Idh/MocA-like_OxRdtase_N"/>
</dbReference>
<dbReference type="PANTHER" id="PTHR43350:SF19">
    <property type="entry name" value="D-GULOSIDE 3-DEHYDROGENASE"/>
    <property type="match status" value="1"/>
</dbReference>
<evidence type="ECO:0000313" key="8">
    <source>
        <dbReference type="EMBL" id="GAA1682068.1"/>
    </source>
</evidence>
<dbReference type="SUPFAM" id="SSF50129">
    <property type="entry name" value="GroES-like"/>
    <property type="match status" value="1"/>
</dbReference>
<dbReference type="Gene3D" id="3.90.180.10">
    <property type="entry name" value="Medium-chain alcohol dehydrogenases, catalytic domain"/>
    <property type="match status" value="2"/>
</dbReference>
<evidence type="ECO:0000256" key="2">
    <source>
        <dbReference type="ARBA" id="ARBA00008072"/>
    </source>
</evidence>
<sequence>MKQVAQNYKSGELAVLDVPPPGCQPGGVLVRSLYSLISTGTELMKVGEAKLSLVGKAKARPDQVKKVLDTVAQQGLRSTYQKVMNKLDSYTPLGYSLCGVVVEVGAGAEEFSVGQLVAAAGNEFALHAEYNWVPVNLCVPVPDGVPAEQAAFSTVGAIAMQGVRQAEVQLGETAVVIGLGLVGQLCVRLLVAAGVRVFGIDTVEDRCRMAEKAGALACSSPDEAGVASLERSLLEASNGLGADHILLAAGGHSNGPVETAARLARDRARVVDIGKTKLDLPWNAYYDKELDVRFSRSYGPGRYDDRYELQGIDYPAGYVRWTERRNLECFVDLIAREQIDIQSLIAGTFPIADATDAYAKLSTGSLPGVGFLFEYPDVDQAVGNTASPGAGATGTASGAADADAAPQAAEGTSATGGEATAAPLSPTKRREPAGGPASGAARLGFIGAGNYASSMLLPHLQNNTNATLARVATNKSLSAANAQRKFGFEEISTSSQEVLNDDTLDAIFVVTRHSTHADLTCQALEAGKAVFVEKPLALTTEDVDRIVATVEATGNDRLMVGFNRRFSPLLTDLKQRFGTPGGNQSIRYLVNAGKLDPSSWYLDQGKEGSRFAGEGGHFIDTLAWWLDSLPTDVYAVPGPEHGDVVITLKFANGSVGTISYVSGGNSRFPKETIDITGGGRNARLDNFASASVWTGRKPATKKARGTDKGQRTELEAFVNAVKHGTKMPISFDALIATTRATISVDRSLASGAAEKV</sequence>
<evidence type="ECO:0000313" key="9">
    <source>
        <dbReference type="Proteomes" id="UP001500280"/>
    </source>
</evidence>
<dbReference type="InterPro" id="IPR036291">
    <property type="entry name" value="NAD(P)-bd_dom_sf"/>
</dbReference>
<comment type="similarity">
    <text evidence="2">Belongs to the zinc-containing alcohol dehydrogenase family.</text>
</comment>
<organism evidence="8 9">
    <name type="scientific">Kribbella yunnanensis</name>
    <dbReference type="NCBI Taxonomy" id="190194"/>
    <lineage>
        <taxon>Bacteria</taxon>
        <taxon>Bacillati</taxon>
        <taxon>Actinomycetota</taxon>
        <taxon>Actinomycetes</taxon>
        <taxon>Propionibacteriales</taxon>
        <taxon>Kribbellaceae</taxon>
        <taxon>Kribbella</taxon>
    </lineage>
</organism>
<comment type="caution">
    <text evidence="8">The sequence shown here is derived from an EMBL/GenBank/DDBJ whole genome shotgun (WGS) entry which is preliminary data.</text>
</comment>
<feature type="domain" description="Enoyl reductase (ER)" evidence="7">
    <location>
        <begin position="59"/>
        <end position="372"/>
    </location>
</feature>
<dbReference type="InterPro" id="IPR020843">
    <property type="entry name" value="ER"/>
</dbReference>
<proteinExistence type="inferred from homology"/>
<dbReference type="SUPFAM" id="SSF51735">
    <property type="entry name" value="NAD(P)-binding Rossmann-fold domains"/>
    <property type="match status" value="2"/>
</dbReference>
<feature type="region of interest" description="Disordered" evidence="6">
    <location>
        <begin position="384"/>
        <end position="437"/>
    </location>
</feature>
<dbReference type="Pfam" id="PF01408">
    <property type="entry name" value="GFO_IDH_MocA"/>
    <property type="match status" value="1"/>
</dbReference>
<dbReference type="SMART" id="SM00829">
    <property type="entry name" value="PKS_ER"/>
    <property type="match status" value="1"/>
</dbReference>
<accession>A0ABP4T460</accession>
<keyword evidence="3" id="KW-0479">Metal-binding</keyword>
<evidence type="ECO:0000256" key="6">
    <source>
        <dbReference type="SAM" id="MobiDB-lite"/>
    </source>
</evidence>
<dbReference type="Pfam" id="PF00107">
    <property type="entry name" value="ADH_zinc_N"/>
    <property type="match status" value="1"/>
</dbReference>
<evidence type="ECO:0000256" key="1">
    <source>
        <dbReference type="ARBA" id="ARBA00001947"/>
    </source>
</evidence>
<keyword evidence="9" id="KW-1185">Reference proteome</keyword>
<dbReference type="Proteomes" id="UP001500280">
    <property type="component" value="Unassembled WGS sequence"/>
</dbReference>
<comment type="cofactor">
    <cofactor evidence="1">
        <name>Zn(2+)</name>
        <dbReference type="ChEBI" id="CHEBI:29105"/>
    </cofactor>
</comment>
<dbReference type="EMBL" id="BAAANF010000009">
    <property type="protein sequence ID" value="GAA1682068.1"/>
    <property type="molecule type" value="Genomic_DNA"/>
</dbReference>
<keyword evidence="5" id="KW-0560">Oxidoreductase</keyword>
<evidence type="ECO:0000259" key="7">
    <source>
        <dbReference type="SMART" id="SM00829"/>
    </source>
</evidence>
<gene>
    <name evidence="8" type="ORF">GCM10009745_27900</name>
</gene>
<evidence type="ECO:0000256" key="3">
    <source>
        <dbReference type="ARBA" id="ARBA00022723"/>
    </source>
</evidence>
<dbReference type="RefSeq" id="WP_344150352.1">
    <property type="nucleotide sequence ID" value="NZ_BAAANF010000009.1"/>
</dbReference>
<keyword evidence="4" id="KW-0862">Zinc</keyword>
<dbReference type="CDD" id="cd08255">
    <property type="entry name" value="2-desacetyl-2-hydroxyethyl_bacteriochlorophyllide_like"/>
    <property type="match status" value="1"/>
</dbReference>
<protein>
    <submittedName>
        <fullName evidence="8">Bi-domain-containing oxidoreductase</fullName>
    </submittedName>
</protein>
<dbReference type="InterPro" id="IPR013149">
    <property type="entry name" value="ADH-like_C"/>
</dbReference>
<dbReference type="PANTHER" id="PTHR43350">
    <property type="entry name" value="NAD-DEPENDENT ALCOHOL DEHYDROGENASE"/>
    <property type="match status" value="1"/>
</dbReference>
<feature type="compositionally biased region" description="Low complexity" evidence="6">
    <location>
        <begin position="386"/>
        <end position="422"/>
    </location>
</feature>
<reference evidence="9" key="1">
    <citation type="journal article" date="2019" name="Int. J. Syst. Evol. Microbiol.">
        <title>The Global Catalogue of Microorganisms (GCM) 10K type strain sequencing project: providing services to taxonomists for standard genome sequencing and annotation.</title>
        <authorList>
            <consortium name="The Broad Institute Genomics Platform"/>
            <consortium name="The Broad Institute Genome Sequencing Center for Infectious Disease"/>
            <person name="Wu L."/>
            <person name="Ma J."/>
        </authorList>
    </citation>
    <scope>NUCLEOTIDE SEQUENCE [LARGE SCALE GENOMIC DNA]</scope>
    <source>
        <strain evidence="9">JCM 14307</strain>
    </source>
</reference>
<dbReference type="SUPFAM" id="SSF55347">
    <property type="entry name" value="Glyceraldehyde-3-phosphate dehydrogenase-like, C-terminal domain"/>
    <property type="match status" value="1"/>
</dbReference>
<dbReference type="Gene3D" id="3.30.360.10">
    <property type="entry name" value="Dihydrodipicolinate Reductase, domain 2"/>
    <property type="match status" value="1"/>
</dbReference>